<dbReference type="InterPro" id="IPR034660">
    <property type="entry name" value="DinB/YfiT-like"/>
</dbReference>
<name>A0ABN2YKM0_9ACTN</name>
<dbReference type="EMBL" id="BAAAQQ010000012">
    <property type="protein sequence ID" value="GAA2127471.1"/>
    <property type="molecule type" value="Genomic_DNA"/>
</dbReference>
<dbReference type="Proteomes" id="UP001500575">
    <property type="component" value="Unassembled WGS sequence"/>
</dbReference>
<dbReference type="Pfam" id="PF12867">
    <property type="entry name" value="DinB_2"/>
    <property type="match status" value="1"/>
</dbReference>
<protein>
    <submittedName>
        <fullName evidence="2">DinB family protein</fullName>
    </submittedName>
</protein>
<evidence type="ECO:0000313" key="3">
    <source>
        <dbReference type="Proteomes" id="UP001500575"/>
    </source>
</evidence>
<comment type="caution">
    <text evidence="2">The sequence shown here is derived from an EMBL/GenBank/DDBJ whole genome shotgun (WGS) entry which is preliminary data.</text>
</comment>
<dbReference type="SUPFAM" id="SSF109854">
    <property type="entry name" value="DinB/YfiT-like putative metalloenzymes"/>
    <property type="match status" value="1"/>
</dbReference>
<reference evidence="2 3" key="1">
    <citation type="journal article" date="2019" name="Int. J. Syst. Evol. Microbiol.">
        <title>The Global Catalogue of Microorganisms (GCM) 10K type strain sequencing project: providing services to taxonomists for standard genome sequencing and annotation.</title>
        <authorList>
            <consortium name="The Broad Institute Genomics Platform"/>
            <consortium name="The Broad Institute Genome Sequencing Center for Infectious Disease"/>
            <person name="Wu L."/>
            <person name="Ma J."/>
        </authorList>
    </citation>
    <scope>NUCLEOTIDE SEQUENCE [LARGE SCALE GENOMIC DNA]</scope>
    <source>
        <strain evidence="2 3">JCM 16021</strain>
    </source>
</reference>
<gene>
    <name evidence="2" type="ORF">GCM10009843_26910</name>
</gene>
<accession>A0ABN2YKM0</accession>
<feature type="domain" description="DinB-like" evidence="1">
    <location>
        <begin position="82"/>
        <end position="230"/>
    </location>
</feature>
<dbReference type="InterPro" id="IPR024775">
    <property type="entry name" value="DinB-like"/>
</dbReference>
<sequence>MERFVDRDLSGAEFREVLLDGARFVGASMLGVTIESHNIGGLTINGVNVAGYVEAELDRRHPERRLLRSGDLDELREGWRLLQQQWTATIERLRRTPGLERRSVNDEWSPIETLRHLLFAHDAWFRRGALGQETPYGALGIPGSWLEPGHLPEVDARLDADADPTLDEVLAQRRERVDEVTVWLRDATPEQGAAPRPDLTTNGWPPHQPEYSALEAVKVVPEEEWWHLHYTLRDLDLIEAQDD</sequence>
<evidence type="ECO:0000259" key="1">
    <source>
        <dbReference type="Pfam" id="PF12867"/>
    </source>
</evidence>
<proteinExistence type="predicted"/>
<evidence type="ECO:0000313" key="2">
    <source>
        <dbReference type="EMBL" id="GAA2127471.1"/>
    </source>
</evidence>
<keyword evidence="3" id="KW-1185">Reference proteome</keyword>
<dbReference type="SUPFAM" id="SSF141571">
    <property type="entry name" value="Pentapeptide repeat-like"/>
    <property type="match status" value="1"/>
</dbReference>
<dbReference type="RefSeq" id="WP_344304278.1">
    <property type="nucleotide sequence ID" value="NZ_BAAAQQ010000012.1"/>
</dbReference>
<organism evidence="2 3">
    <name type="scientific">Nocardioides bigeumensis</name>
    <dbReference type="NCBI Taxonomy" id="433657"/>
    <lineage>
        <taxon>Bacteria</taxon>
        <taxon>Bacillati</taxon>
        <taxon>Actinomycetota</taxon>
        <taxon>Actinomycetes</taxon>
        <taxon>Propionibacteriales</taxon>
        <taxon>Nocardioidaceae</taxon>
        <taxon>Nocardioides</taxon>
    </lineage>
</organism>